<evidence type="ECO:0000256" key="3">
    <source>
        <dbReference type="SAM" id="SignalP"/>
    </source>
</evidence>
<keyword evidence="3" id="KW-0732">Signal</keyword>
<dbReference type="Proteomes" id="UP000623842">
    <property type="component" value="Unassembled WGS sequence"/>
</dbReference>
<dbReference type="InterPro" id="IPR052558">
    <property type="entry name" value="Siderophore_Hydrolase_D"/>
</dbReference>
<comment type="similarity">
    <text evidence="1">Belongs to the esterase D family.</text>
</comment>
<dbReference type="PANTHER" id="PTHR40841">
    <property type="entry name" value="SIDEROPHORE TRIACETYLFUSARININE C ESTERASE"/>
    <property type="match status" value="1"/>
</dbReference>
<dbReference type="GO" id="GO:0016788">
    <property type="term" value="F:hydrolase activity, acting on ester bonds"/>
    <property type="evidence" value="ECO:0007669"/>
    <property type="project" value="TreeGrafter"/>
</dbReference>
<keyword evidence="2" id="KW-0378">Hydrolase</keyword>
<proteinExistence type="inferred from homology"/>
<dbReference type="SUPFAM" id="SSF53474">
    <property type="entry name" value="alpha/beta-Hydrolases"/>
    <property type="match status" value="1"/>
</dbReference>
<dbReference type="AlphaFoldDB" id="A0A919BJG0"/>
<dbReference type="EMBL" id="BNCK01000004">
    <property type="protein sequence ID" value="GHF92838.1"/>
    <property type="molecule type" value="Genomic_DNA"/>
</dbReference>
<gene>
    <name evidence="4" type="ORF">GCM10017161_21300</name>
</gene>
<keyword evidence="5" id="KW-1185">Reference proteome</keyword>
<dbReference type="Gene3D" id="3.40.50.1820">
    <property type="entry name" value="alpha/beta hydrolase"/>
    <property type="match status" value="1"/>
</dbReference>
<dbReference type="InterPro" id="IPR029058">
    <property type="entry name" value="AB_hydrolase_fold"/>
</dbReference>
<feature type="signal peptide" evidence="3">
    <location>
        <begin position="1"/>
        <end position="18"/>
    </location>
</feature>
<dbReference type="Pfam" id="PF00756">
    <property type="entry name" value="Esterase"/>
    <property type="match status" value="1"/>
</dbReference>
<evidence type="ECO:0000313" key="5">
    <source>
        <dbReference type="Proteomes" id="UP000623842"/>
    </source>
</evidence>
<evidence type="ECO:0000256" key="2">
    <source>
        <dbReference type="ARBA" id="ARBA00022801"/>
    </source>
</evidence>
<feature type="chain" id="PRO_5036860110" evidence="3">
    <location>
        <begin position="19"/>
        <end position="266"/>
    </location>
</feature>
<organism evidence="4 5">
    <name type="scientific">Thalassotalea marina</name>
    <dbReference type="NCBI Taxonomy" id="1673741"/>
    <lineage>
        <taxon>Bacteria</taxon>
        <taxon>Pseudomonadati</taxon>
        <taxon>Pseudomonadota</taxon>
        <taxon>Gammaproteobacteria</taxon>
        <taxon>Alteromonadales</taxon>
        <taxon>Colwelliaceae</taxon>
        <taxon>Thalassotalea</taxon>
    </lineage>
</organism>
<reference evidence="4" key="2">
    <citation type="submission" date="2020-09" db="EMBL/GenBank/DDBJ databases">
        <authorList>
            <person name="Sun Q."/>
            <person name="Kim S."/>
        </authorList>
    </citation>
    <scope>NUCLEOTIDE SEQUENCE</scope>
    <source>
        <strain evidence="4">KCTC 42731</strain>
    </source>
</reference>
<reference evidence="4" key="1">
    <citation type="journal article" date="2014" name="Int. J. Syst. Evol. Microbiol.">
        <title>Complete genome sequence of Corynebacterium casei LMG S-19264T (=DSM 44701T), isolated from a smear-ripened cheese.</title>
        <authorList>
            <consortium name="US DOE Joint Genome Institute (JGI-PGF)"/>
            <person name="Walter F."/>
            <person name="Albersmeier A."/>
            <person name="Kalinowski J."/>
            <person name="Ruckert C."/>
        </authorList>
    </citation>
    <scope>NUCLEOTIDE SEQUENCE</scope>
    <source>
        <strain evidence="4">KCTC 42731</strain>
    </source>
</reference>
<name>A0A919BJG0_9GAMM</name>
<protein>
    <submittedName>
        <fullName evidence="4">Periplasmic siderophore cleavage esterase IroE family protein</fullName>
    </submittedName>
</protein>
<dbReference type="PANTHER" id="PTHR40841:SF2">
    <property type="entry name" value="SIDEROPHORE-DEGRADING ESTERASE (EUROFUNG)"/>
    <property type="match status" value="1"/>
</dbReference>
<comment type="caution">
    <text evidence="4">The sequence shown here is derived from an EMBL/GenBank/DDBJ whole genome shotgun (WGS) entry which is preliminary data.</text>
</comment>
<evidence type="ECO:0000313" key="4">
    <source>
        <dbReference type="EMBL" id="GHF92838.1"/>
    </source>
</evidence>
<evidence type="ECO:0000256" key="1">
    <source>
        <dbReference type="ARBA" id="ARBA00005622"/>
    </source>
</evidence>
<accession>A0A919BJG0</accession>
<dbReference type="InterPro" id="IPR000801">
    <property type="entry name" value="Esterase-like"/>
</dbReference>
<sequence>MLKILIVSFLYFSTHAMANIPLVIGEQIQLYSKVLNESRRIDIYLPRTYQVNTNKKYDVLYVLDGNAHLLHAAGSQLVLAGYQQMPELLIVGIHNTNRNRDLTPSVVSSVANSGGASHFRRFIAEELIPHVAQTYRTNDKRYLSGHSYGGLFAIDTLVEQPDLFDAYFTFSPSLRWDNDLVLNKLLVQIQKTQLTKFLYVNIGDEGFKLKRPILQLHESFKASTLDEKLWHFDWLAQESHVTTPVIGQFLAFRAYFSTNLMNNNAR</sequence>